<sequence length="135" mass="15399">MQDRIRRLDELVDISIDFRPCKDYEQIVFTGHLVYNTNAKTKSLLHNQSTTVRGTILDLSKIQNIDSTGFGVLVNLSKEAKQQNRKLAVVVTDPFIDQLFQISKVYLLFPVVDSPEKALQILDQGYVPTLSPEQY</sequence>
<proteinExistence type="predicted"/>
<dbReference type="SUPFAM" id="SSF52091">
    <property type="entry name" value="SpoIIaa-like"/>
    <property type="match status" value="1"/>
</dbReference>
<dbReference type="Proteomes" id="UP000366051">
    <property type="component" value="Chromosome"/>
</dbReference>
<dbReference type="AlphaFoldDB" id="A0A5Q2MWN8"/>
<dbReference type="EMBL" id="CP045875">
    <property type="protein sequence ID" value="QGG46767.1"/>
    <property type="molecule type" value="Genomic_DNA"/>
</dbReference>
<evidence type="ECO:0000259" key="1">
    <source>
        <dbReference type="PROSITE" id="PS50801"/>
    </source>
</evidence>
<reference evidence="3" key="1">
    <citation type="submission" date="2019-11" db="EMBL/GenBank/DDBJ databases">
        <title>Genome sequence of Heliorestis convoluta strain HH, an alkaliphilic and minimalistic phototrophic bacterium from a soda lake in Egypt.</title>
        <authorList>
            <person name="Dewey E.D."/>
            <person name="Stokes L.M."/>
            <person name="Burchell B.M."/>
            <person name="Shaffer K.N."/>
            <person name="Huntington A.M."/>
            <person name="Baker J.M."/>
            <person name="Nadendla S."/>
            <person name="Giglio M.G."/>
            <person name="Touchman J.W."/>
            <person name="Blankenship R.E."/>
            <person name="Madigan M.T."/>
            <person name="Sattley W.M."/>
        </authorList>
    </citation>
    <scope>NUCLEOTIDE SEQUENCE [LARGE SCALE GENOMIC DNA]</scope>
    <source>
        <strain evidence="3">HH</strain>
    </source>
</reference>
<dbReference type="CDD" id="cd07043">
    <property type="entry name" value="STAS_anti-anti-sigma_factors"/>
    <property type="match status" value="1"/>
</dbReference>
<name>A0A5Q2MWN8_9FIRM</name>
<dbReference type="Gene3D" id="3.30.750.24">
    <property type="entry name" value="STAS domain"/>
    <property type="match status" value="1"/>
</dbReference>
<feature type="domain" description="STAS" evidence="1">
    <location>
        <begin position="27"/>
        <end position="122"/>
    </location>
</feature>
<dbReference type="GO" id="GO:0043856">
    <property type="term" value="F:anti-sigma factor antagonist activity"/>
    <property type="evidence" value="ECO:0007669"/>
    <property type="project" value="TreeGrafter"/>
</dbReference>
<dbReference type="PANTHER" id="PTHR33495">
    <property type="entry name" value="ANTI-SIGMA FACTOR ANTAGONIST TM_1081-RELATED-RELATED"/>
    <property type="match status" value="1"/>
</dbReference>
<evidence type="ECO:0000313" key="3">
    <source>
        <dbReference type="Proteomes" id="UP000366051"/>
    </source>
</evidence>
<dbReference type="OrthoDB" id="9796601at2"/>
<dbReference type="PROSITE" id="PS50801">
    <property type="entry name" value="STAS"/>
    <property type="match status" value="1"/>
</dbReference>
<dbReference type="RefSeq" id="WP_153724280.1">
    <property type="nucleotide sequence ID" value="NZ_CP045875.1"/>
</dbReference>
<dbReference type="PANTHER" id="PTHR33495:SF2">
    <property type="entry name" value="ANTI-SIGMA FACTOR ANTAGONIST TM_1081-RELATED"/>
    <property type="match status" value="1"/>
</dbReference>
<protein>
    <submittedName>
        <fullName evidence="2">STAS domain-containing protein</fullName>
    </submittedName>
</protein>
<evidence type="ECO:0000313" key="2">
    <source>
        <dbReference type="EMBL" id="QGG46767.1"/>
    </source>
</evidence>
<gene>
    <name evidence="2" type="ORF">FTV88_0588</name>
</gene>
<organism evidence="2 3">
    <name type="scientific">Heliorestis convoluta</name>
    <dbReference type="NCBI Taxonomy" id="356322"/>
    <lineage>
        <taxon>Bacteria</taxon>
        <taxon>Bacillati</taxon>
        <taxon>Bacillota</taxon>
        <taxon>Clostridia</taxon>
        <taxon>Eubacteriales</taxon>
        <taxon>Heliobacteriaceae</taxon>
        <taxon>Heliorestis</taxon>
    </lineage>
</organism>
<accession>A0A5Q2MWN8</accession>
<dbReference type="Pfam" id="PF01740">
    <property type="entry name" value="STAS"/>
    <property type="match status" value="1"/>
</dbReference>
<dbReference type="InterPro" id="IPR002645">
    <property type="entry name" value="STAS_dom"/>
</dbReference>
<dbReference type="KEGG" id="hcv:FTV88_0588"/>
<dbReference type="InterPro" id="IPR036513">
    <property type="entry name" value="STAS_dom_sf"/>
</dbReference>
<keyword evidence="3" id="KW-1185">Reference proteome</keyword>